<evidence type="ECO:0000256" key="2">
    <source>
        <dbReference type="ARBA" id="ARBA00023125"/>
    </source>
</evidence>
<dbReference type="Pfam" id="PF02311">
    <property type="entry name" value="AraC_binding"/>
    <property type="match status" value="1"/>
</dbReference>
<dbReference type="PANTHER" id="PTHR46796:SF2">
    <property type="entry name" value="TRANSCRIPTIONAL REGULATORY PROTEIN"/>
    <property type="match status" value="1"/>
</dbReference>
<dbReference type="InterPro" id="IPR003313">
    <property type="entry name" value="AraC-bd"/>
</dbReference>
<comment type="caution">
    <text evidence="5">The sequence shown here is derived from an EMBL/GenBank/DDBJ whole genome shotgun (WGS) entry which is preliminary data.</text>
</comment>
<keyword evidence="1" id="KW-0805">Transcription regulation</keyword>
<dbReference type="Pfam" id="PF12833">
    <property type="entry name" value="HTH_18"/>
    <property type="match status" value="1"/>
</dbReference>
<dbReference type="InterPro" id="IPR018060">
    <property type="entry name" value="HTH_AraC"/>
</dbReference>
<proteinExistence type="predicted"/>
<evidence type="ECO:0000256" key="3">
    <source>
        <dbReference type="ARBA" id="ARBA00023163"/>
    </source>
</evidence>
<organism evidence="5">
    <name type="scientific">mine drainage metagenome</name>
    <dbReference type="NCBI Taxonomy" id="410659"/>
    <lineage>
        <taxon>unclassified sequences</taxon>
        <taxon>metagenomes</taxon>
        <taxon>ecological metagenomes</taxon>
    </lineage>
</organism>
<dbReference type="InterPro" id="IPR037923">
    <property type="entry name" value="HTH-like"/>
</dbReference>
<name>A0A1J5Q1C7_9ZZZZ</name>
<gene>
    <name evidence="5" type="primary">araC_8</name>
    <name evidence="5" type="ORF">GALL_407800</name>
</gene>
<evidence type="ECO:0000313" key="5">
    <source>
        <dbReference type="EMBL" id="OIQ77529.1"/>
    </source>
</evidence>
<protein>
    <submittedName>
        <fullName evidence="5">Arabinose operon regulatory protein</fullName>
    </submittedName>
</protein>
<dbReference type="Gene3D" id="1.10.10.60">
    <property type="entry name" value="Homeodomain-like"/>
    <property type="match status" value="2"/>
</dbReference>
<accession>A0A1J5Q1C7</accession>
<dbReference type="EMBL" id="MLJW01001594">
    <property type="protein sequence ID" value="OIQ77529.1"/>
    <property type="molecule type" value="Genomic_DNA"/>
</dbReference>
<sequence length="283" mass="30972">MAQDDPIRESARFSFAPDFAGMELLTARYFAHRFTPHVHDTYAIALIEHGAERFRCARAEGIAPAGSIIVIPPGEVHTGQRGCESGWAYRVFYPQPQLLAALMAELRDGDAAAPVFGSIVLDDPALFMALRRLHAVLVGAADPLLRAGAWREAMGHLLMRHGGASQPRVGRETVAVRTAQELLRADEGAALTLDAVARAVGLSPWHFNRAFSSEVGLPPHAWRNQWRLAQAKTLLRRGQAPVEVAAALGYADQSHLHRHFKRAFGVTPGAYGKNVQDTRPQTR</sequence>
<dbReference type="SUPFAM" id="SSF51215">
    <property type="entry name" value="Regulatory protein AraC"/>
    <property type="match status" value="1"/>
</dbReference>
<reference evidence="5" key="1">
    <citation type="submission" date="2016-10" db="EMBL/GenBank/DDBJ databases">
        <title>Sequence of Gallionella enrichment culture.</title>
        <authorList>
            <person name="Poehlein A."/>
            <person name="Muehling M."/>
            <person name="Daniel R."/>
        </authorList>
    </citation>
    <scope>NUCLEOTIDE SEQUENCE</scope>
</reference>
<dbReference type="SMART" id="SM00342">
    <property type="entry name" value="HTH_ARAC"/>
    <property type="match status" value="1"/>
</dbReference>
<keyword evidence="2" id="KW-0238">DNA-binding</keyword>
<dbReference type="InterPro" id="IPR009057">
    <property type="entry name" value="Homeodomain-like_sf"/>
</dbReference>
<dbReference type="GO" id="GO:0003700">
    <property type="term" value="F:DNA-binding transcription factor activity"/>
    <property type="evidence" value="ECO:0007669"/>
    <property type="project" value="InterPro"/>
</dbReference>
<evidence type="ECO:0000256" key="1">
    <source>
        <dbReference type="ARBA" id="ARBA00023015"/>
    </source>
</evidence>
<feature type="domain" description="HTH araC/xylS-type" evidence="4">
    <location>
        <begin position="177"/>
        <end position="274"/>
    </location>
</feature>
<evidence type="ECO:0000259" key="4">
    <source>
        <dbReference type="PROSITE" id="PS01124"/>
    </source>
</evidence>
<dbReference type="PROSITE" id="PS01124">
    <property type="entry name" value="HTH_ARAC_FAMILY_2"/>
    <property type="match status" value="1"/>
</dbReference>
<dbReference type="InterPro" id="IPR050204">
    <property type="entry name" value="AraC_XylS_family_regulators"/>
</dbReference>
<dbReference type="GO" id="GO:0043565">
    <property type="term" value="F:sequence-specific DNA binding"/>
    <property type="evidence" value="ECO:0007669"/>
    <property type="project" value="InterPro"/>
</dbReference>
<keyword evidence="3" id="KW-0804">Transcription</keyword>
<dbReference type="AlphaFoldDB" id="A0A1J5Q1C7"/>
<dbReference type="PANTHER" id="PTHR46796">
    <property type="entry name" value="HTH-TYPE TRANSCRIPTIONAL ACTIVATOR RHAS-RELATED"/>
    <property type="match status" value="1"/>
</dbReference>
<dbReference type="SUPFAM" id="SSF46689">
    <property type="entry name" value="Homeodomain-like"/>
    <property type="match status" value="2"/>
</dbReference>